<dbReference type="NCBIfam" id="NF010539">
    <property type="entry name" value="PRK13927.1"/>
    <property type="match status" value="1"/>
</dbReference>
<keyword evidence="4 6" id="KW-0133">Cell shape</keyword>
<name>A0A955LGT1_UNCKA</name>
<organism evidence="7 8">
    <name type="scientific">candidate division WWE3 bacterium</name>
    <dbReference type="NCBI Taxonomy" id="2053526"/>
    <lineage>
        <taxon>Bacteria</taxon>
        <taxon>Katanobacteria</taxon>
    </lineage>
</organism>
<dbReference type="Proteomes" id="UP000701698">
    <property type="component" value="Unassembled WGS sequence"/>
</dbReference>
<proteinExistence type="inferred from homology"/>
<dbReference type="PRINTS" id="PR01652">
    <property type="entry name" value="SHAPEPROTEIN"/>
</dbReference>
<evidence type="ECO:0000256" key="5">
    <source>
        <dbReference type="ARBA" id="ARBA00023458"/>
    </source>
</evidence>
<dbReference type="Pfam" id="PF06723">
    <property type="entry name" value="MreB_Mbl"/>
    <property type="match status" value="1"/>
</dbReference>
<comment type="subcellular location">
    <subcellularLocation>
        <location evidence="6">Cytoplasm</location>
    </subcellularLocation>
    <text evidence="6">Membrane-associated.</text>
</comment>
<comment type="function">
    <text evidence="6">Forms membrane-associated dynamic filaments that are essential for cell shape determination. Acts by regulating cell wall synthesis and cell elongation, and thus cell shape. A feedback loop between cell geometry and MreB localization may maintain elongated cell shape by targeting cell wall growth to regions of negative cell wall curvature.</text>
</comment>
<reference evidence="7" key="1">
    <citation type="submission" date="2020-04" db="EMBL/GenBank/DDBJ databases">
        <authorList>
            <person name="Zhang T."/>
        </authorList>
    </citation>
    <scope>NUCLEOTIDE SEQUENCE</scope>
    <source>
        <strain evidence="7">HKST-UBA01</strain>
    </source>
</reference>
<dbReference type="PANTHER" id="PTHR42749">
    <property type="entry name" value="CELL SHAPE-DETERMINING PROTEIN MREB"/>
    <property type="match status" value="1"/>
</dbReference>
<evidence type="ECO:0000256" key="1">
    <source>
        <dbReference type="ARBA" id="ARBA00022490"/>
    </source>
</evidence>
<dbReference type="Gene3D" id="3.30.420.40">
    <property type="match status" value="2"/>
</dbReference>
<accession>A0A955LGT1</accession>
<dbReference type="GO" id="GO:0000902">
    <property type="term" value="P:cell morphogenesis"/>
    <property type="evidence" value="ECO:0007669"/>
    <property type="project" value="InterPro"/>
</dbReference>
<comment type="caution">
    <text evidence="6">Lacks conserved residue(s) required for the propagation of feature annotation.</text>
</comment>
<feature type="binding site" evidence="6">
    <location>
        <begin position="181"/>
        <end position="183"/>
    </location>
    <ligand>
        <name>ATP</name>
        <dbReference type="ChEBI" id="CHEBI:30616"/>
    </ligand>
</feature>
<dbReference type="NCBIfam" id="TIGR00904">
    <property type="entry name" value="mreB"/>
    <property type="match status" value="1"/>
</dbReference>
<comment type="subunit">
    <text evidence="6">Forms polymers.</text>
</comment>
<reference evidence="7" key="2">
    <citation type="journal article" date="2021" name="Microbiome">
        <title>Successional dynamics and alternative stable states in a saline activated sludge microbial community over 9 years.</title>
        <authorList>
            <person name="Wang Y."/>
            <person name="Ye J."/>
            <person name="Ju F."/>
            <person name="Liu L."/>
            <person name="Boyd J.A."/>
            <person name="Deng Y."/>
            <person name="Parks D.H."/>
            <person name="Jiang X."/>
            <person name="Yin X."/>
            <person name="Woodcroft B.J."/>
            <person name="Tyson G.W."/>
            <person name="Hugenholtz P."/>
            <person name="Polz M.F."/>
            <person name="Zhang T."/>
        </authorList>
    </citation>
    <scope>NUCLEOTIDE SEQUENCE</scope>
    <source>
        <strain evidence="7">HKST-UBA01</strain>
    </source>
</reference>
<dbReference type="GO" id="GO:0005524">
    <property type="term" value="F:ATP binding"/>
    <property type="evidence" value="ECO:0007669"/>
    <property type="project" value="UniProtKB-KW"/>
</dbReference>
<comment type="caution">
    <text evidence="7">The sequence shown here is derived from an EMBL/GenBank/DDBJ whole genome shotgun (WGS) entry which is preliminary data.</text>
</comment>
<evidence type="ECO:0000256" key="4">
    <source>
        <dbReference type="ARBA" id="ARBA00022960"/>
    </source>
</evidence>
<dbReference type="EMBL" id="JAGQKX010000038">
    <property type="protein sequence ID" value="MCA9390150.1"/>
    <property type="molecule type" value="Genomic_DNA"/>
</dbReference>
<dbReference type="InterPro" id="IPR004753">
    <property type="entry name" value="MreB"/>
</dbReference>
<feature type="binding site" evidence="6">
    <location>
        <begin position="229"/>
        <end position="232"/>
    </location>
    <ligand>
        <name>ATP</name>
        <dbReference type="ChEBI" id="CHEBI:30616"/>
    </ligand>
</feature>
<evidence type="ECO:0000313" key="8">
    <source>
        <dbReference type="Proteomes" id="UP000701698"/>
    </source>
</evidence>
<protein>
    <recommendedName>
        <fullName evidence="6">Cell shape-determining protein MreB</fullName>
    </recommendedName>
</protein>
<gene>
    <name evidence="6" type="primary">mreB</name>
    <name evidence="7" type="ORF">KC571_01995</name>
</gene>
<keyword evidence="3 6" id="KW-0067">ATP-binding</keyword>
<dbReference type="GO" id="GO:0005737">
    <property type="term" value="C:cytoplasm"/>
    <property type="evidence" value="ECO:0007669"/>
    <property type="project" value="UniProtKB-SubCell"/>
</dbReference>
<dbReference type="AlphaFoldDB" id="A0A955LGT1"/>
<evidence type="ECO:0000256" key="2">
    <source>
        <dbReference type="ARBA" id="ARBA00022741"/>
    </source>
</evidence>
<sequence length="360" mass="39373">MKRTNTKPKMSIPNPLEFILSSFIMELAIDLGTANTRIHVKNKGIILNEPTVISRQERGGKVVAVGLQAEEMLGRAPKNIITSRPLEHGVISDFDMAEALLEYFFKKLQRQPGRFPFPLFPRVLIGIPAGVTEVERKAVVDAGLSAGARRVFLVEEPMAAAIGADLKIKEAKANLILDIGAGTSEVAVVSWGGVVVSKSTPIAGDEINNTIVNWIRERFNVLVGDKSAEVLKKQLNVHADDQNSPLTIRGRNLNSGLPKEIQVERDELRQALHRPVQQIIELVRDIIEETPPELVADLVHTGLVLSGGGAKLAGIDQLLAENLEIPVRIAESPELCVIRGLSQILENPKLLEKVQVAWGR</sequence>
<dbReference type="InterPro" id="IPR004000">
    <property type="entry name" value="Actin"/>
</dbReference>
<keyword evidence="1 6" id="KW-0963">Cytoplasm</keyword>
<dbReference type="InterPro" id="IPR056546">
    <property type="entry name" value="MreB_MamK-like"/>
</dbReference>
<dbReference type="SUPFAM" id="SSF53067">
    <property type="entry name" value="Actin-like ATPase domain"/>
    <property type="match status" value="2"/>
</dbReference>
<evidence type="ECO:0000256" key="6">
    <source>
        <dbReference type="HAMAP-Rule" id="MF_02207"/>
    </source>
</evidence>
<dbReference type="SMART" id="SM00268">
    <property type="entry name" value="ACTIN"/>
    <property type="match status" value="1"/>
</dbReference>
<dbReference type="PANTHER" id="PTHR42749:SF1">
    <property type="entry name" value="CELL SHAPE-DETERMINING PROTEIN MREB"/>
    <property type="match status" value="1"/>
</dbReference>
<feature type="binding site" evidence="6">
    <location>
        <begin position="33"/>
        <end position="35"/>
    </location>
    <ligand>
        <name>ATP</name>
        <dbReference type="ChEBI" id="CHEBI:30616"/>
    </ligand>
</feature>
<evidence type="ECO:0000256" key="3">
    <source>
        <dbReference type="ARBA" id="ARBA00022840"/>
    </source>
</evidence>
<evidence type="ECO:0000313" key="7">
    <source>
        <dbReference type="EMBL" id="MCA9390150.1"/>
    </source>
</evidence>
<dbReference type="InterPro" id="IPR043129">
    <property type="entry name" value="ATPase_NBD"/>
</dbReference>
<keyword evidence="2 6" id="KW-0547">Nucleotide-binding</keyword>
<dbReference type="GO" id="GO:0008360">
    <property type="term" value="P:regulation of cell shape"/>
    <property type="evidence" value="ECO:0007669"/>
    <property type="project" value="UniProtKB-UniRule"/>
</dbReference>
<dbReference type="HAMAP" id="MF_02207">
    <property type="entry name" value="MreB"/>
    <property type="match status" value="1"/>
</dbReference>
<comment type="similarity">
    <text evidence="5 6">Belongs to the FtsA/MreB family.</text>
</comment>
<dbReference type="CDD" id="cd10225">
    <property type="entry name" value="ASKHA_NBD_MreB-like"/>
    <property type="match status" value="1"/>
</dbReference>